<name>A0ABX7P8K6_9BACT</name>
<organism evidence="3 4">
    <name type="scientific">Pyxidicoccus parkwayensis</name>
    <dbReference type="NCBI Taxonomy" id="2813578"/>
    <lineage>
        <taxon>Bacteria</taxon>
        <taxon>Pseudomonadati</taxon>
        <taxon>Myxococcota</taxon>
        <taxon>Myxococcia</taxon>
        <taxon>Myxococcales</taxon>
        <taxon>Cystobacterineae</taxon>
        <taxon>Myxococcaceae</taxon>
        <taxon>Pyxidicoccus</taxon>
    </lineage>
</organism>
<evidence type="ECO:0000256" key="1">
    <source>
        <dbReference type="SAM" id="MobiDB-lite"/>
    </source>
</evidence>
<keyword evidence="4" id="KW-1185">Reference proteome</keyword>
<protein>
    <submittedName>
        <fullName evidence="3">Type I restriction enzyme HsdR N-terminal domain-containing protein</fullName>
    </submittedName>
</protein>
<evidence type="ECO:0000313" key="4">
    <source>
        <dbReference type="Proteomes" id="UP000662747"/>
    </source>
</evidence>
<dbReference type="Pfam" id="PF04313">
    <property type="entry name" value="HSDR_N"/>
    <property type="match status" value="1"/>
</dbReference>
<dbReference type="RefSeq" id="WP_206728386.1">
    <property type="nucleotide sequence ID" value="NZ_CP071090.1"/>
</dbReference>
<dbReference type="EMBL" id="CP071090">
    <property type="protein sequence ID" value="QSQ26844.1"/>
    <property type="molecule type" value="Genomic_DNA"/>
</dbReference>
<dbReference type="Proteomes" id="UP000662747">
    <property type="component" value="Chromosome"/>
</dbReference>
<dbReference type="InterPro" id="IPR007409">
    <property type="entry name" value="Restrct_endonuc_type1_HsdR_N"/>
</dbReference>
<evidence type="ECO:0000313" key="3">
    <source>
        <dbReference type="EMBL" id="QSQ26844.1"/>
    </source>
</evidence>
<feature type="region of interest" description="Disordered" evidence="1">
    <location>
        <begin position="247"/>
        <end position="276"/>
    </location>
</feature>
<accession>A0ABX7P8K6</accession>
<proteinExistence type="predicted"/>
<feature type="domain" description="Restriction endonuclease type I HsdR N-terminal" evidence="2">
    <location>
        <begin position="24"/>
        <end position="128"/>
    </location>
</feature>
<evidence type="ECO:0000259" key="2">
    <source>
        <dbReference type="Pfam" id="PF04313"/>
    </source>
</evidence>
<feature type="compositionally biased region" description="Low complexity" evidence="1">
    <location>
        <begin position="250"/>
        <end position="263"/>
    </location>
</feature>
<sequence length="412" mass="45491">MGLCEDLRQLSEQVRKRQSFIKGEEATKQALILPFLQVLGYDIYDPTETQPEYVADFAKKRGGVMEKVDYALHLKGQPALFIECKAVDAAPEDHDGQLARYFNATPSVRIAVVTNGVRYRFFTDLQSPNVMDAAPFMEFNILSFSDREVDLLRPFTKDSFDAASIQGHAEEIIFVGKVTALINELLRNPSESFVRFLLAEVELVSGRVTKNVVERFVPIVKKAIQTTLLDMMTKSIQQEIAQPNAQMVGSASVAQPSPSPAEALQKAADTSESSSTGALIETTEVELEIFRIVQRMCAESAMKQAISYKDSASYFGINLGKVSSWFLRAFTNGKKKSLVTRLPVEQTSMLAPGFEVEAAPDGIGKSRVYFNATSDVEKLRALVLVAYEEEAKRQIAPTTEGTNSPSENATSN</sequence>
<reference evidence="3 4" key="1">
    <citation type="submission" date="2021-02" db="EMBL/GenBank/DDBJ databases">
        <title>De Novo genome assembly of isolated myxobacteria.</title>
        <authorList>
            <person name="Stevens D.C."/>
        </authorList>
    </citation>
    <scope>NUCLEOTIDE SEQUENCE [LARGE SCALE GENOMIC DNA]</scope>
    <source>
        <strain evidence="4">SCPEA02</strain>
    </source>
</reference>
<gene>
    <name evidence="3" type="ORF">JY651_18850</name>
</gene>